<organism evidence="9 10">
    <name type="scientific">Acer negundo</name>
    <name type="common">Box elder</name>
    <dbReference type="NCBI Taxonomy" id="4023"/>
    <lineage>
        <taxon>Eukaryota</taxon>
        <taxon>Viridiplantae</taxon>
        <taxon>Streptophyta</taxon>
        <taxon>Embryophyta</taxon>
        <taxon>Tracheophyta</taxon>
        <taxon>Spermatophyta</taxon>
        <taxon>Magnoliopsida</taxon>
        <taxon>eudicotyledons</taxon>
        <taxon>Gunneridae</taxon>
        <taxon>Pentapetalae</taxon>
        <taxon>rosids</taxon>
        <taxon>malvids</taxon>
        <taxon>Sapindales</taxon>
        <taxon>Sapindaceae</taxon>
        <taxon>Hippocastanoideae</taxon>
        <taxon>Acereae</taxon>
        <taxon>Acer</taxon>
    </lineage>
</organism>
<dbReference type="InterPro" id="IPR051955">
    <property type="entry name" value="PME_Inhibitor"/>
</dbReference>
<protein>
    <recommendedName>
        <fullName evidence="1">pectinesterase</fullName>
        <ecNumber evidence="1">3.1.1.11</ecNumber>
    </recommendedName>
</protein>
<evidence type="ECO:0000313" key="9">
    <source>
        <dbReference type="EMBL" id="KAI9184815.1"/>
    </source>
</evidence>
<keyword evidence="4" id="KW-0325">Glycoprotein</keyword>
<feature type="domain" description="Pectinesterase inhibitor" evidence="8">
    <location>
        <begin position="101"/>
        <end position="234"/>
    </location>
</feature>
<evidence type="ECO:0000256" key="3">
    <source>
        <dbReference type="ARBA" id="ARBA00023157"/>
    </source>
</evidence>
<dbReference type="PANTHER" id="PTHR31080:SF296">
    <property type="entry name" value="OS05G0360900 PROTEIN"/>
    <property type="match status" value="1"/>
</dbReference>
<comment type="function">
    <text evidence="7">Acts in the modification of cell walls via demethylesterification of cell wall pectin.</text>
</comment>
<evidence type="ECO:0000256" key="4">
    <source>
        <dbReference type="ARBA" id="ARBA00023180"/>
    </source>
</evidence>
<evidence type="ECO:0000256" key="1">
    <source>
        <dbReference type="ARBA" id="ARBA00013229"/>
    </source>
</evidence>
<sequence length="238" mass="27081">MQRTGNNLNKRVMDGKLPISPWEKTKGEYEYVDGKLPISPWEKIKGKFMVKLLPFDYEQQLYVRLQNCRQGNMNVEEYIPLNSRNLLLDNKNMQIARFQGAAVAQVRVACKATRYPDTCQNSLSKRVPENPTPTQVLDAAISVSAENLMTAKKMVISIRDSSSGNKNRTSAAKFCLQVLDNSEYRTQSAADALPHGKIKDARAWFSAALAYQYDCWSSLKYVNDTKLVVDTMTFWIHL</sequence>
<evidence type="ECO:0000256" key="6">
    <source>
        <dbReference type="ARBA" id="ARBA00047928"/>
    </source>
</evidence>
<dbReference type="GO" id="GO:0030599">
    <property type="term" value="F:pectinesterase activity"/>
    <property type="evidence" value="ECO:0007669"/>
    <property type="project" value="UniProtKB-EC"/>
</dbReference>
<dbReference type="SUPFAM" id="SSF101148">
    <property type="entry name" value="Plant invertase/pectin methylesterase inhibitor"/>
    <property type="match status" value="1"/>
</dbReference>
<gene>
    <name evidence="9" type="ORF">LWI28_001331</name>
</gene>
<evidence type="ECO:0000259" key="8">
    <source>
        <dbReference type="SMART" id="SM00856"/>
    </source>
</evidence>
<dbReference type="FunFam" id="1.20.140.40:FF:000021">
    <property type="entry name" value="Probable pectinesterase/pectinesterase inhibitor 51"/>
    <property type="match status" value="1"/>
</dbReference>
<reference evidence="9" key="2">
    <citation type="submission" date="2023-02" db="EMBL/GenBank/DDBJ databases">
        <authorList>
            <person name="Swenson N.G."/>
            <person name="Wegrzyn J.L."/>
            <person name="Mcevoy S.L."/>
        </authorList>
    </citation>
    <scope>NUCLEOTIDE SEQUENCE</scope>
    <source>
        <strain evidence="9">91603</strain>
        <tissue evidence="9">Leaf</tissue>
    </source>
</reference>
<dbReference type="CDD" id="cd15798">
    <property type="entry name" value="PMEI-like_3"/>
    <property type="match status" value="1"/>
</dbReference>
<evidence type="ECO:0000256" key="7">
    <source>
        <dbReference type="ARBA" id="ARBA00057335"/>
    </source>
</evidence>
<dbReference type="EMBL" id="JAJSOW010000100">
    <property type="protein sequence ID" value="KAI9184815.1"/>
    <property type="molecule type" value="Genomic_DNA"/>
</dbReference>
<dbReference type="Pfam" id="PF04043">
    <property type="entry name" value="PMEI"/>
    <property type="match status" value="1"/>
</dbReference>
<keyword evidence="10" id="KW-1185">Reference proteome</keyword>
<dbReference type="GO" id="GO:0004857">
    <property type="term" value="F:enzyme inhibitor activity"/>
    <property type="evidence" value="ECO:0007669"/>
    <property type="project" value="InterPro"/>
</dbReference>
<dbReference type="PANTHER" id="PTHR31080">
    <property type="entry name" value="PECTINESTERASE INHIBITOR-LIKE"/>
    <property type="match status" value="1"/>
</dbReference>
<dbReference type="Proteomes" id="UP001064489">
    <property type="component" value="Chromosome 3"/>
</dbReference>
<evidence type="ECO:0000256" key="5">
    <source>
        <dbReference type="ARBA" id="ARBA00038471"/>
    </source>
</evidence>
<comment type="catalytic activity">
    <reaction evidence="6">
        <text>[(1-&gt;4)-alpha-D-galacturonosyl methyl ester](n) + n H2O = [(1-&gt;4)-alpha-D-galacturonosyl](n) + n methanol + n H(+)</text>
        <dbReference type="Rhea" id="RHEA:22380"/>
        <dbReference type="Rhea" id="RHEA-COMP:14570"/>
        <dbReference type="Rhea" id="RHEA-COMP:14573"/>
        <dbReference type="ChEBI" id="CHEBI:15377"/>
        <dbReference type="ChEBI" id="CHEBI:15378"/>
        <dbReference type="ChEBI" id="CHEBI:17790"/>
        <dbReference type="ChEBI" id="CHEBI:140522"/>
        <dbReference type="ChEBI" id="CHEBI:140523"/>
        <dbReference type="EC" id="3.1.1.11"/>
    </reaction>
</comment>
<dbReference type="Gene3D" id="1.20.140.40">
    <property type="entry name" value="Invertase/pectin methylesterase inhibitor family protein"/>
    <property type="match status" value="1"/>
</dbReference>
<dbReference type="NCBIfam" id="TIGR01614">
    <property type="entry name" value="PME_inhib"/>
    <property type="match status" value="1"/>
</dbReference>
<name>A0AAD5NVG0_ACENE</name>
<comment type="similarity">
    <text evidence="5">Belongs to the PMEI family.</text>
</comment>
<dbReference type="SMART" id="SM00856">
    <property type="entry name" value="PMEI"/>
    <property type="match status" value="1"/>
</dbReference>
<keyword evidence="3" id="KW-1015">Disulfide bond</keyword>
<dbReference type="EC" id="3.1.1.11" evidence="1"/>
<dbReference type="AlphaFoldDB" id="A0AAD5NVG0"/>
<reference evidence="9" key="1">
    <citation type="journal article" date="2022" name="Plant J.">
        <title>Strategies of tolerance reflected in two North American maple genomes.</title>
        <authorList>
            <person name="McEvoy S.L."/>
            <person name="Sezen U.U."/>
            <person name="Trouern-Trend A."/>
            <person name="McMahon S.M."/>
            <person name="Schaberg P.G."/>
            <person name="Yang J."/>
            <person name="Wegrzyn J.L."/>
            <person name="Swenson N.G."/>
        </authorList>
    </citation>
    <scope>NUCLEOTIDE SEQUENCE</scope>
    <source>
        <strain evidence="9">91603</strain>
    </source>
</reference>
<evidence type="ECO:0000313" key="10">
    <source>
        <dbReference type="Proteomes" id="UP001064489"/>
    </source>
</evidence>
<evidence type="ECO:0000256" key="2">
    <source>
        <dbReference type="ARBA" id="ARBA00022729"/>
    </source>
</evidence>
<keyword evidence="2" id="KW-0732">Signal</keyword>
<dbReference type="InterPro" id="IPR006501">
    <property type="entry name" value="Pectinesterase_inhib_dom"/>
</dbReference>
<comment type="caution">
    <text evidence="9">The sequence shown here is derived from an EMBL/GenBank/DDBJ whole genome shotgun (WGS) entry which is preliminary data.</text>
</comment>
<accession>A0AAD5NVG0</accession>
<proteinExistence type="inferred from homology"/>
<dbReference type="InterPro" id="IPR035513">
    <property type="entry name" value="Invertase/methylesterase_inhib"/>
</dbReference>